<dbReference type="InterPro" id="IPR027417">
    <property type="entry name" value="P-loop_NTPase"/>
</dbReference>
<dbReference type="Pfam" id="PF19044">
    <property type="entry name" value="P-loop_TraG"/>
    <property type="match status" value="1"/>
</dbReference>
<dbReference type="PANTHER" id="PTHR30121">
    <property type="entry name" value="UNCHARACTERIZED PROTEIN YJGR-RELATED"/>
    <property type="match status" value="1"/>
</dbReference>
<comment type="caution">
    <text evidence="2">The sequence shown here is derived from an EMBL/GenBank/DDBJ whole genome shotgun (WGS) entry which is preliminary data.</text>
</comment>
<protein>
    <submittedName>
        <fullName evidence="2">Type IV secretory pathway VirB4 component</fullName>
    </submittedName>
</protein>
<evidence type="ECO:0000259" key="1">
    <source>
        <dbReference type="Pfam" id="PF19044"/>
    </source>
</evidence>
<dbReference type="AlphaFoldDB" id="A0A4Q7PKG3"/>
<reference evidence="2 3" key="1">
    <citation type="submission" date="2019-02" db="EMBL/GenBank/DDBJ databases">
        <title>Genomic Encyclopedia of Type Strains, Phase IV (KMG-IV): sequencing the most valuable type-strain genomes for metagenomic binning, comparative biology and taxonomic classification.</title>
        <authorList>
            <person name="Goeker M."/>
        </authorList>
    </citation>
    <scope>NUCLEOTIDE SEQUENCE [LARGE SCALE GENOMIC DNA]</scope>
    <source>
        <strain evidence="2 3">DSM 29486</strain>
    </source>
</reference>
<dbReference type="Proteomes" id="UP000292927">
    <property type="component" value="Unassembled WGS sequence"/>
</dbReference>
<dbReference type="OrthoDB" id="9804380at2"/>
<dbReference type="EMBL" id="SGXF01000002">
    <property type="protein sequence ID" value="RZT01176.1"/>
    <property type="molecule type" value="Genomic_DNA"/>
</dbReference>
<proteinExistence type="predicted"/>
<dbReference type="Gene3D" id="1.10.8.730">
    <property type="match status" value="1"/>
</dbReference>
<dbReference type="NCBIfam" id="NF045971">
    <property type="entry name" value="conju_CD1110"/>
    <property type="match status" value="1"/>
</dbReference>
<feature type="domain" description="TraG P-loop" evidence="1">
    <location>
        <begin position="429"/>
        <end position="730"/>
    </location>
</feature>
<dbReference type="InterPro" id="IPR051162">
    <property type="entry name" value="T4SS_component"/>
</dbReference>
<gene>
    <name evidence="2" type="ORF">EV209_1618</name>
</gene>
<organism evidence="2 3">
    <name type="scientific">Cuneatibacter caecimuris</name>
    <dbReference type="NCBI Taxonomy" id="1796618"/>
    <lineage>
        <taxon>Bacteria</taxon>
        <taxon>Bacillati</taxon>
        <taxon>Bacillota</taxon>
        <taxon>Clostridia</taxon>
        <taxon>Lachnospirales</taxon>
        <taxon>Lachnospiraceae</taxon>
        <taxon>Cuneatibacter</taxon>
    </lineage>
</organism>
<dbReference type="RefSeq" id="WP_130434825.1">
    <property type="nucleotide sequence ID" value="NZ_SGXF01000002.1"/>
</dbReference>
<sequence length="805" mass="92823">MNKMLKLKKADKPLHKMPKSTQQLLEIIRVSDDGIFELHNQNYSKCYQVSDINYAIEDEEAQTELLVRLSRMYNTIPVKFKLTINNKNYNMENFEEDYFYPVNERYGEWSKAMNEVIANSILHNDRPGIRQEKYLTITIRKNNITEARSFFRNVENNIQKEFKRLGSMIIPMDTEERIKILHDVFRMGNESDYQFNYKDYVEHGWDWKNDVASMTAEFTSKDFRLGNKFCRAMFLQKVGSSLSDQFLTDLAQAPMHSMISIDAVPIPKELAINWLNKNYLSVEKKISDQQTLRNKNGSFSNEISYTVQQEKEAVNQAIQEVTRNDQKMFWVNLSLMLMADTEEELADHTENVYSIARGYSVKMDIHELKQKEALLTILPIGIREVATMRTMLTRELAVLQPFYVQTMDQPHGNYYGRNQISGNPVFGDRKYLSNPHGWIFGETGSGKTVFNKLELISDIIRNPKDCHIIIDPQNEYFDLVRSLGGTVIDMSAQSKTYANPFAVSHNLPKSKRNGLIARKSQLMLSLAQEQAVEDLNPKYKSIIDRCVERIYRSFFSDRNAEIPTLRDFYDLLDVQPEEEKKDLRLLFEILVTGTLNFFSHQSNLDMENKIICFGMANLSEDLLSMAMLIMIDVIESKVGENFEEGLATFIRIDEIHVLLEHLITATYLNRAWKMMRKLGGIITGMTQNIAYISRSPIGTDMLSNSEFVVMLNQSLSDAKVVADMIGVSESQLEFATGTDPGLGLMRFGSKIIPFDIRLPKNSPLYHQLNSNFHEIHRKESKDCFSERTLSNEAEGVKGKIDSLTE</sequence>
<dbReference type="SUPFAM" id="SSF52540">
    <property type="entry name" value="P-loop containing nucleoside triphosphate hydrolases"/>
    <property type="match status" value="1"/>
</dbReference>
<accession>A0A4Q7PKG3</accession>
<keyword evidence="3" id="KW-1185">Reference proteome</keyword>
<dbReference type="Gene3D" id="3.40.50.300">
    <property type="entry name" value="P-loop containing nucleotide triphosphate hydrolases"/>
    <property type="match status" value="1"/>
</dbReference>
<name>A0A4Q7PKG3_9FIRM</name>
<dbReference type="PANTHER" id="PTHR30121:SF6">
    <property type="entry name" value="SLR6007 PROTEIN"/>
    <property type="match status" value="1"/>
</dbReference>
<evidence type="ECO:0000313" key="2">
    <source>
        <dbReference type="EMBL" id="RZT01176.1"/>
    </source>
</evidence>
<evidence type="ECO:0000313" key="3">
    <source>
        <dbReference type="Proteomes" id="UP000292927"/>
    </source>
</evidence>
<dbReference type="InterPro" id="IPR043964">
    <property type="entry name" value="P-loop_TraG"/>
</dbReference>